<name>A0A1I0CGB5_9ACTN</name>
<dbReference type="Proteomes" id="UP000199361">
    <property type="component" value="Unassembled WGS sequence"/>
</dbReference>
<feature type="compositionally biased region" description="Low complexity" evidence="1">
    <location>
        <begin position="171"/>
        <end position="185"/>
    </location>
</feature>
<feature type="chain" id="PRO_5038938962" description="EfeO-type cupredoxin-like domain-containing protein" evidence="2">
    <location>
        <begin position="25"/>
        <end position="278"/>
    </location>
</feature>
<dbReference type="AlphaFoldDB" id="A0A1I0CGB5"/>
<feature type="compositionally biased region" description="Low complexity" evidence="1">
    <location>
        <begin position="36"/>
        <end position="48"/>
    </location>
</feature>
<feature type="region of interest" description="Disordered" evidence="1">
    <location>
        <begin position="171"/>
        <end position="190"/>
    </location>
</feature>
<dbReference type="InterPro" id="IPR008972">
    <property type="entry name" value="Cupredoxin"/>
</dbReference>
<keyword evidence="4" id="KW-1185">Reference proteome</keyword>
<organism evidence="3 4">
    <name type="scientific">Nonomuraea wenchangensis</name>
    <dbReference type="NCBI Taxonomy" id="568860"/>
    <lineage>
        <taxon>Bacteria</taxon>
        <taxon>Bacillati</taxon>
        <taxon>Actinomycetota</taxon>
        <taxon>Actinomycetes</taxon>
        <taxon>Streptosporangiales</taxon>
        <taxon>Streptosporangiaceae</taxon>
        <taxon>Nonomuraea</taxon>
    </lineage>
</organism>
<dbReference type="STRING" id="568860.SAMN05421811_102292"/>
<feature type="signal peptide" evidence="2">
    <location>
        <begin position="1"/>
        <end position="24"/>
    </location>
</feature>
<sequence length="278" mass="29435">MRRPHPYRLMIGTAAAVLLLGACGQPVTTHHRPGTDHAPATAAAGTPHVHGDHQTRDVPATEAPSVRLEVRPDSESGWNLHLVTDRFTFTPDSVGGAALPGTGHAHLYLDGKKIARLYAPWHHLAAEAVPAGTHTLTVRLSADDHTLWSSAGKPVESSATIEGPQRAAKGTATAATPAIPDTPTTQGTAAGQPTRINVRISGRTVTPPPGRVEIEEGAKVRLEVTADRTDTVHVHGFDLERPLTPGIPAIIEFTADRSGLFEVETHESGLVLTQLVVR</sequence>
<dbReference type="RefSeq" id="WP_245774646.1">
    <property type="nucleotide sequence ID" value="NZ_FOHX01000002.1"/>
</dbReference>
<evidence type="ECO:0000313" key="3">
    <source>
        <dbReference type="EMBL" id="SET18126.1"/>
    </source>
</evidence>
<reference evidence="3 4" key="1">
    <citation type="submission" date="2016-10" db="EMBL/GenBank/DDBJ databases">
        <authorList>
            <person name="de Groot N.N."/>
        </authorList>
    </citation>
    <scope>NUCLEOTIDE SEQUENCE [LARGE SCALE GENOMIC DNA]</scope>
    <source>
        <strain evidence="3 4">CGMCC 4.5598</strain>
    </source>
</reference>
<proteinExistence type="predicted"/>
<dbReference type="SUPFAM" id="SSF49503">
    <property type="entry name" value="Cupredoxins"/>
    <property type="match status" value="1"/>
</dbReference>
<protein>
    <recommendedName>
        <fullName evidence="5">EfeO-type cupredoxin-like domain-containing protein</fullName>
    </recommendedName>
</protein>
<dbReference type="PROSITE" id="PS51257">
    <property type="entry name" value="PROKAR_LIPOPROTEIN"/>
    <property type="match status" value="1"/>
</dbReference>
<gene>
    <name evidence="3" type="ORF">SAMN05421811_102292</name>
</gene>
<feature type="region of interest" description="Disordered" evidence="1">
    <location>
        <begin position="28"/>
        <end position="61"/>
    </location>
</feature>
<dbReference type="Gene3D" id="2.60.40.420">
    <property type="entry name" value="Cupredoxins - blue copper proteins"/>
    <property type="match status" value="1"/>
</dbReference>
<evidence type="ECO:0000256" key="2">
    <source>
        <dbReference type="SAM" id="SignalP"/>
    </source>
</evidence>
<accession>A0A1I0CGB5</accession>
<evidence type="ECO:0000256" key="1">
    <source>
        <dbReference type="SAM" id="MobiDB-lite"/>
    </source>
</evidence>
<keyword evidence="2" id="KW-0732">Signal</keyword>
<evidence type="ECO:0000313" key="4">
    <source>
        <dbReference type="Proteomes" id="UP000199361"/>
    </source>
</evidence>
<evidence type="ECO:0008006" key="5">
    <source>
        <dbReference type="Google" id="ProtNLM"/>
    </source>
</evidence>
<dbReference type="EMBL" id="FOHX01000002">
    <property type="protein sequence ID" value="SET18126.1"/>
    <property type="molecule type" value="Genomic_DNA"/>
</dbReference>